<protein>
    <recommendedName>
        <fullName evidence="4">CABIT domain-containing protein</fullName>
    </recommendedName>
</protein>
<reference evidence="2" key="1">
    <citation type="submission" date="2021-04" db="EMBL/GenBank/DDBJ databases">
        <authorList>
            <consortium name="Molecular Ecology Group"/>
        </authorList>
    </citation>
    <scope>NUCLEOTIDE SEQUENCE</scope>
</reference>
<feature type="region of interest" description="Disordered" evidence="1">
    <location>
        <begin position="1"/>
        <end position="28"/>
    </location>
</feature>
<evidence type="ECO:0000256" key="1">
    <source>
        <dbReference type="SAM" id="MobiDB-lite"/>
    </source>
</evidence>
<dbReference type="Proteomes" id="UP000678393">
    <property type="component" value="Unassembled WGS sequence"/>
</dbReference>
<feature type="compositionally biased region" description="Basic and acidic residues" evidence="1">
    <location>
        <begin position="1"/>
        <end position="11"/>
    </location>
</feature>
<sequence>MRRGQVHDRPQKGKQGPAKSDSSRLSPLVMNNPVNQAADWSHESYFLQDIVSMFHLPQVVRCASRLMPGEDKFLPFNIYVPMLLCSGRTAKKLLAKHVGRDARTQHLMETEDSIVIPSDYDGHFLSLQARTTKDRTAVCSLLQIANNPIPAFINLAPVKSFACTDTVINKGSTDNINSDISETSGSHVSGHVNKSSNKHRVHIVPQKCLVHPAGSVFVVSGTAKGTAKVKSRTREVTLLRCSNEEGKDLFIPCDQAGDFLQVEVPSNGSMRLSVLPEDLVSTNRYPQLVRYVYGDHPPRLTPCSKTFTLIDSFEEESLIGCLLYPNHALMIEVPMTSTLNFQVANNHDEVMSMSLPQHALSVVRTREETFIRDLKLKCKFVHLVSSGFGQPVGRAAGTDDDDDMPSATMRARQYANEAFFYM</sequence>
<evidence type="ECO:0000313" key="3">
    <source>
        <dbReference type="Proteomes" id="UP000678393"/>
    </source>
</evidence>
<dbReference type="EMBL" id="CAJHNH020000824">
    <property type="protein sequence ID" value="CAG5120065.1"/>
    <property type="molecule type" value="Genomic_DNA"/>
</dbReference>
<evidence type="ECO:0000313" key="2">
    <source>
        <dbReference type="EMBL" id="CAG5120065.1"/>
    </source>
</evidence>
<proteinExistence type="predicted"/>
<organism evidence="2 3">
    <name type="scientific">Candidula unifasciata</name>
    <dbReference type="NCBI Taxonomy" id="100452"/>
    <lineage>
        <taxon>Eukaryota</taxon>
        <taxon>Metazoa</taxon>
        <taxon>Spiralia</taxon>
        <taxon>Lophotrochozoa</taxon>
        <taxon>Mollusca</taxon>
        <taxon>Gastropoda</taxon>
        <taxon>Heterobranchia</taxon>
        <taxon>Euthyneura</taxon>
        <taxon>Panpulmonata</taxon>
        <taxon>Eupulmonata</taxon>
        <taxon>Stylommatophora</taxon>
        <taxon>Helicina</taxon>
        <taxon>Helicoidea</taxon>
        <taxon>Geomitridae</taxon>
        <taxon>Candidula</taxon>
    </lineage>
</organism>
<evidence type="ECO:0008006" key="4">
    <source>
        <dbReference type="Google" id="ProtNLM"/>
    </source>
</evidence>
<dbReference type="OrthoDB" id="6097759at2759"/>
<name>A0A8S3YWP5_9EUPU</name>
<keyword evidence="3" id="KW-1185">Reference proteome</keyword>
<accession>A0A8S3YWP5</accession>
<dbReference type="AlphaFoldDB" id="A0A8S3YWP5"/>
<comment type="caution">
    <text evidence="2">The sequence shown here is derived from an EMBL/GenBank/DDBJ whole genome shotgun (WGS) entry which is preliminary data.</text>
</comment>
<gene>
    <name evidence="2" type="ORF">CUNI_LOCUS5623</name>
</gene>